<evidence type="ECO:0000259" key="1">
    <source>
        <dbReference type="Pfam" id="PF07669"/>
    </source>
</evidence>
<feature type="domain" description="Type II methyltransferase M.TaqI-like" evidence="1">
    <location>
        <begin position="78"/>
        <end position="143"/>
    </location>
</feature>
<dbReference type="Proteomes" id="UP000010472">
    <property type="component" value="Chromosome"/>
</dbReference>
<dbReference type="RefSeq" id="WP_015202993.1">
    <property type="nucleotide sequence ID" value="NC_019753.1"/>
</dbReference>
<dbReference type="HOGENOM" id="CLU_1319155_0_0_3"/>
<dbReference type="AlphaFoldDB" id="K9VZE8"/>
<dbReference type="InterPro" id="IPR029063">
    <property type="entry name" value="SAM-dependent_MTases_sf"/>
</dbReference>
<dbReference type="InterPro" id="IPR011639">
    <property type="entry name" value="MethylTrfase_TaqI-like_dom"/>
</dbReference>
<proteinExistence type="predicted"/>
<dbReference type="InterPro" id="IPR002052">
    <property type="entry name" value="DNA_methylase_N6_adenine_CS"/>
</dbReference>
<accession>K9VZE8</accession>
<dbReference type="EMBL" id="CP003620">
    <property type="protein sequence ID" value="AFZ12877.1"/>
    <property type="molecule type" value="Genomic_DNA"/>
</dbReference>
<name>K9VZE8_9CYAN</name>
<keyword evidence="3" id="KW-1185">Reference proteome</keyword>
<dbReference type="GO" id="GO:0006304">
    <property type="term" value="P:DNA modification"/>
    <property type="evidence" value="ECO:0007669"/>
    <property type="project" value="InterPro"/>
</dbReference>
<dbReference type="Gene3D" id="3.40.50.150">
    <property type="entry name" value="Vaccinia Virus protein VP39"/>
    <property type="match status" value="1"/>
</dbReference>
<reference evidence="2 3" key="1">
    <citation type="submission" date="2012-06" db="EMBL/GenBank/DDBJ databases">
        <title>Finished chromosome of genome of Crinalium epipsammum PCC 9333.</title>
        <authorList>
            <consortium name="US DOE Joint Genome Institute"/>
            <person name="Gugger M."/>
            <person name="Coursin T."/>
            <person name="Rippka R."/>
            <person name="Tandeau De Marsac N."/>
            <person name="Huntemann M."/>
            <person name="Wei C.-L."/>
            <person name="Han J."/>
            <person name="Detter J.C."/>
            <person name="Han C."/>
            <person name="Tapia R."/>
            <person name="Davenport K."/>
            <person name="Daligault H."/>
            <person name="Erkkila T."/>
            <person name="Gu W."/>
            <person name="Munk A.C.C."/>
            <person name="Teshima H."/>
            <person name="Xu Y."/>
            <person name="Chain P."/>
            <person name="Chen A."/>
            <person name="Krypides N."/>
            <person name="Mavromatis K."/>
            <person name="Markowitz V."/>
            <person name="Szeto E."/>
            <person name="Ivanova N."/>
            <person name="Mikhailova N."/>
            <person name="Ovchinnikova G."/>
            <person name="Pagani I."/>
            <person name="Pati A."/>
            <person name="Goodwin L."/>
            <person name="Peters L."/>
            <person name="Pitluck S."/>
            <person name="Woyke T."/>
            <person name="Kerfeld C."/>
        </authorList>
    </citation>
    <scope>NUCLEOTIDE SEQUENCE [LARGE SCALE GENOMIC DNA]</scope>
    <source>
        <strain evidence="2 3">PCC 9333</strain>
    </source>
</reference>
<protein>
    <recommendedName>
        <fullName evidence="1">Type II methyltransferase M.TaqI-like domain-containing protein</fullName>
    </recommendedName>
</protein>
<dbReference type="eggNOG" id="COG0827">
    <property type="taxonomic scope" value="Bacteria"/>
</dbReference>
<dbReference type="PROSITE" id="PS00092">
    <property type="entry name" value="N6_MTASE"/>
    <property type="match status" value="1"/>
</dbReference>
<dbReference type="STRING" id="1173022.Cri9333_1998"/>
<dbReference type="GO" id="GO:0032259">
    <property type="term" value="P:methylation"/>
    <property type="evidence" value="ECO:0007669"/>
    <property type="project" value="InterPro"/>
</dbReference>
<dbReference type="SUPFAM" id="SSF53335">
    <property type="entry name" value="S-adenosyl-L-methionine-dependent methyltransferases"/>
    <property type="match status" value="1"/>
</dbReference>
<organism evidence="2 3">
    <name type="scientific">Crinalium epipsammum PCC 9333</name>
    <dbReference type="NCBI Taxonomy" id="1173022"/>
    <lineage>
        <taxon>Bacteria</taxon>
        <taxon>Bacillati</taxon>
        <taxon>Cyanobacteriota</taxon>
        <taxon>Cyanophyceae</taxon>
        <taxon>Gomontiellales</taxon>
        <taxon>Gomontiellaceae</taxon>
        <taxon>Crinalium</taxon>
    </lineage>
</organism>
<dbReference type="GO" id="GO:0009007">
    <property type="term" value="F:site-specific DNA-methyltransferase (adenine-specific) activity"/>
    <property type="evidence" value="ECO:0007669"/>
    <property type="project" value="UniProtKB-EC"/>
</dbReference>
<gene>
    <name evidence="2" type="ORF">Cri9333_1998</name>
</gene>
<dbReference type="GO" id="GO:0003676">
    <property type="term" value="F:nucleic acid binding"/>
    <property type="evidence" value="ECO:0007669"/>
    <property type="project" value="InterPro"/>
</dbReference>
<evidence type="ECO:0000313" key="2">
    <source>
        <dbReference type="EMBL" id="AFZ12877.1"/>
    </source>
</evidence>
<dbReference type="Pfam" id="PF07669">
    <property type="entry name" value="Eco57I"/>
    <property type="match status" value="1"/>
</dbReference>
<dbReference type="OrthoDB" id="481483at2"/>
<dbReference type="KEGG" id="cep:Cri9333_1998"/>
<evidence type="ECO:0000313" key="3">
    <source>
        <dbReference type="Proteomes" id="UP000010472"/>
    </source>
</evidence>
<sequence>MTEQIKVINPSRSLCFYPSVEWATAELLPRLPLEHGDVILDPASGENAIAKVIKDFSNRIHVFSNDIDSLQPADFHFDMTLRESWKWIERSTGGFDWVIGNPPFTSAPPKGKRRGKPIVHLFVQMGYQYARKGVILLLSKSFTEPVKDRRSWFQTYSHEQFLELRLERIRTSYDPYNKKISSTNEVAYDWYGWQHGHSGGFVPEYIWR</sequence>